<accession>A0A6P0CBH1</accession>
<evidence type="ECO:0000256" key="1">
    <source>
        <dbReference type="SAM" id="Coils"/>
    </source>
</evidence>
<keyword evidence="3" id="KW-1185">Reference proteome</keyword>
<dbReference type="EMBL" id="JAABNT010000002">
    <property type="protein sequence ID" value="NEK21833.1"/>
    <property type="molecule type" value="Genomic_DNA"/>
</dbReference>
<evidence type="ECO:0008006" key="4">
    <source>
        <dbReference type="Google" id="ProtNLM"/>
    </source>
</evidence>
<comment type="caution">
    <text evidence="2">The sequence shown here is derived from an EMBL/GenBank/DDBJ whole genome shotgun (WGS) entry which is preliminary data.</text>
</comment>
<evidence type="ECO:0000313" key="2">
    <source>
        <dbReference type="EMBL" id="NEK21833.1"/>
    </source>
</evidence>
<keyword evidence="1" id="KW-0175">Coiled coil</keyword>
<reference evidence="2 3" key="1">
    <citation type="submission" date="2020-01" db="EMBL/GenBank/DDBJ databases">
        <title>Sulfitobacter sediminilitoris sp. nov., isolated from a tidal flat.</title>
        <authorList>
            <person name="Park S."/>
            <person name="Yoon J.-H."/>
        </authorList>
    </citation>
    <scope>NUCLEOTIDE SEQUENCE [LARGE SCALE GENOMIC DNA]</scope>
    <source>
        <strain evidence="2 3">JBTF-M27</strain>
    </source>
</reference>
<gene>
    <name evidence="2" type="ORF">GV827_05380</name>
</gene>
<evidence type="ECO:0000313" key="3">
    <source>
        <dbReference type="Proteomes" id="UP000468591"/>
    </source>
</evidence>
<dbReference type="Proteomes" id="UP000468591">
    <property type="component" value="Unassembled WGS sequence"/>
</dbReference>
<dbReference type="AlphaFoldDB" id="A0A6P0CBH1"/>
<feature type="coiled-coil region" evidence="1">
    <location>
        <begin position="181"/>
        <end position="241"/>
    </location>
</feature>
<dbReference type="RefSeq" id="WP_164352660.1">
    <property type="nucleotide sequence ID" value="NZ_JAABNT010000002.1"/>
</dbReference>
<sequence length="723" mass="79457">MAGKIKASVGRKGKNLPEDVKTVQNLLNGFASKFGLPKLKTDGVPDAKLEQAIGKFQQEVCEMRADYRVDPGRNAMKKLVAGPAKAEAERKAKEKAFYETIRKEMDRARAEIEASAAQMLKKAGLPVNLAHDFAMSATAPPFNHVFIWASNLKPGDLTPEQIKQNANASVKDAKRTIETFVADAVRKRDEVRAKIAEERDRLLKAVREEVRKKAKEFGMPVDKIEQTYAEVEKTVEASIKKIFPGEKDIFDYTPKDIAKLGQQVLKEGSNHVKLVIGNAVKVRQMVLKTIASQRNSTLNKLKKVAEAQAKKAGLPLKSVEMLYGKYEKIAKEQFDKFTEDETELFGMDVKDVTDFASKVMGEVEGGMKAIADEAAKKRSSVEKDLIKQIKAKANAMKLAANQVDEIIGDIGNFAEDQWDWLMGRSSGGDVKDIGKLAGDVAKEAASHMSDLLKEAEERQREGESGEDAKTPILLRGSEEGIKQGGFSFKVSGKSPDPKSKVLLIVGKPSLQLDITKGFSKAQMVELFKLIDQGNLWSSTIDFYAIETTDGKPDKRTKSKTLSLRAPVAPFKGTVSLKGLGADKGMIYTGNGKGRYLYTTPINGWYFLKYGPNFERDPKMRGFDCITYVGSANKTMAGMSGRGDGLASHLGAKKVNMEGVSKEDIVEFFKGDGKSGTYIAWWKTHCIAVVNGVVHEFSQSKGGFNSKAAASYGWPKTGNYARKL</sequence>
<name>A0A6P0CBH1_9RHOB</name>
<organism evidence="2 3">
    <name type="scientific">Sulfitobacter sediminilitoris</name>
    <dbReference type="NCBI Taxonomy" id="2698830"/>
    <lineage>
        <taxon>Bacteria</taxon>
        <taxon>Pseudomonadati</taxon>
        <taxon>Pseudomonadota</taxon>
        <taxon>Alphaproteobacteria</taxon>
        <taxon>Rhodobacterales</taxon>
        <taxon>Roseobacteraceae</taxon>
        <taxon>Sulfitobacter</taxon>
    </lineage>
</organism>
<proteinExistence type="predicted"/>
<protein>
    <recommendedName>
        <fullName evidence="4">Peptidoglycan-binding protein</fullName>
    </recommendedName>
</protein>